<comment type="cofactor">
    <cofactor evidence="8">
        <name>[4Fe-4S] cluster</name>
        <dbReference type="ChEBI" id="CHEBI:49883"/>
    </cofactor>
    <text evidence="8">Binds 1 [4Fe-4S] cluster per subunit.</text>
</comment>
<keyword evidence="7 8" id="KW-0100">Branched-chain amino acid biosynthesis</keyword>
<evidence type="ECO:0000256" key="3">
    <source>
        <dbReference type="ARBA" id="ARBA00022723"/>
    </source>
</evidence>
<dbReference type="AlphaFoldDB" id="A0A286TUL2"/>
<keyword evidence="3 8" id="KW-0479">Metal-binding</keyword>
<evidence type="ECO:0000256" key="4">
    <source>
        <dbReference type="ARBA" id="ARBA00023004"/>
    </source>
</evidence>
<dbReference type="CDD" id="cd01583">
    <property type="entry name" value="IPMI"/>
    <property type="match status" value="1"/>
</dbReference>
<dbReference type="SUPFAM" id="SSF53732">
    <property type="entry name" value="Aconitase iron-sulfur domain"/>
    <property type="match status" value="1"/>
</dbReference>
<evidence type="ECO:0000313" key="10">
    <source>
        <dbReference type="EMBL" id="GAX59535.1"/>
    </source>
</evidence>
<dbReference type="InterPro" id="IPR015931">
    <property type="entry name" value="Acnase/IPM_dHydase_lsu_aba_1/3"/>
</dbReference>
<dbReference type="InterPro" id="IPR033941">
    <property type="entry name" value="IPMI_cat"/>
</dbReference>
<dbReference type="PROSITE" id="PS00450">
    <property type="entry name" value="ACONITASE_1"/>
    <property type="match status" value="1"/>
</dbReference>
<dbReference type="HAMAP" id="MF_01027">
    <property type="entry name" value="LeuC_type2"/>
    <property type="match status" value="1"/>
</dbReference>
<evidence type="ECO:0000256" key="8">
    <source>
        <dbReference type="HAMAP-Rule" id="MF_01027"/>
    </source>
</evidence>
<dbReference type="NCBIfam" id="NF001614">
    <property type="entry name" value="PRK00402.1"/>
    <property type="match status" value="1"/>
</dbReference>
<keyword evidence="2 8" id="KW-0004">4Fe-4S</keyword>
<dbReference type="GO" id="GO:0003861">
    <property type="term" value="F:3-isopropylmalate dehydratase activity"/>
    <property type="evidence" value="ECO:0007669"/>
    <property type="project" value="UniProtKB-UniRule"/>
</dbReference>
<dbReference type="EMBL" id="BAOS01000004">
    <property type="protein sequence ID" value="GAX59535.1"/>
    <property type="molecule type" value="Genomic_DNA"/>
</dbReference>
<feature type="binding site" evidence="8">
    <location>
        <position position="322"/>
    </location>
    <ligand>
        <name>[4Fe-4S] cluster</name>
        <dbReference type="ChEBI" id="CHEBI:49883"/>
    </ligand>
</feature>
<keyword evidence="5 8" id="KW-0411">Iron-sulfur</keyword>
<dbReference type="PANTHER" id="PTHR43822:SF16">
    <property type="entry name" value="3-ISOPROPYLMALATE DEHYDRATASE LARGE SUBUNIT 2"/>
    <property type="match status" value="1"/>
</dbReference>
<evidence type="ECO:0000256" key="5">
    <source>
        <dbReference type="ARBA" id="ARBA00023014"/>
    </source>
</evidence>
<dbReference type="NCBIfam" id="TIGR02083">
    <property type="entry name" value="LEU2"/>
    <property type="match status" value="1"/>
</dbReference>
<dbReference type="NCBIfam" id="TIGR01343">
    <property type="entry name" value="hacA_fam"/>
    <property type="match status" value="1"/>
</dbReference>
<dbReference type="InterPro" id="IPR011826">
    <property type="entry name" value="HAcnase/IPMdehydase_lsu_prok"/>
</dbReference>
<keyword evidence="4 8" id="KW-0408">Iron</keyword>
<comment type="caution">
    <text evidence="10">The sequence shown here is derived from an EMBL/GenBank/DDBJ whole genome shotgun (WGS) entry which is preliminary data.</text>
</comment>
<keyword evidence="8" id="KW-0028">Amino-acid biosynthesis</keyword>
<evidence type="ECO:0000256" key="1">
    <source>
        <dbReference type="ARBA" id="ARBA00022430"/>
    </source>
</evidence>
<comment type="function">
    <text evidence="8">Catalyzes the isomerization between 2-isopropylmalate and 3-isopropylmalate, via the formation of 2-isopropylmaleate.</text>
</comment>
<dbReference type="NCBIfam" id="TIGR02086">
    <property type="entry name" value="IPMI_arch"/>
    <property type="match status" value="1"/>
</dbReference>
<evidence type="ECO:0000256" key="6">
    <source>
        <dbReference type="ARBA" id="ARBA00023239"/>
    </source>
</evidence>
<evidence type="ECO:0000313" key="11">
    <source>
        <dbReference type="Proteomes" id="UP000218542"/>
    </source>
</evidence>
<dbReference type="GO" id="GO:0046872">
    <property type="term" value="F:metal ion binding"/>
    <property type="evidence" value="ECO:0007669"/>
    <property type="project" value="UniProtKB-KW"/>
</dbReference>
<dbReference type="InterPro" id="IPR050067">
    <property type="entry name" value="IPM_dehydratase_rel_enz"/>
</dbReference>
<organism evidence="10 11">
    <name type="scientific">Candidatus Scalindua japonica</name>
    <dbReference type="NCBI Taxonomy" id="1284222"/>
    <lineage>
        <taxon>Bacteria</taxon>
        <taxon>Pseudomonadati</taxon>
        <taxon>Planctomycetota</taxon>
        <taxon>Candidatus Brocadiia</taxon>
        <taxon>Candidatus Brocadiales</taxon>
        <taxon>Candidatus Scalinduaceae</taxon>
        <taxon>Candidatus Scalindua</taxon>
    </lineage>
</organism>
<dbReference type="UniPathway" id="UPA00048">
    <property type="reaction ID" value="UER00071"/>
</dbReference>
<comment type="catalytic activity">
    <reaction evidence="8">
        <text>(2R,3S)-3-isopropylmalate = (2S)-2-isopropylmalate</text>
        <dbReference type="Rhea" id="RHEA:32287"/>
        <dbReference type="ChEBI" id="CHEBI:1178"/>
        <dbReference type="ChEBI" id="CHEBI:35121"/>
        <dbReference type="EC" id="4.2.1.33"/>
    </reaction>
</comment>
<dbReference type="GO" id="GO:0009098">
    <property type="term" value="P:L-leucine biosynthetic process"/>
    <property type="evidence" value="ECO:0007669"/>
    <property type="project" value="UniProtKB-UniRule"/>
</dbReference>
<keyword evidence="11" id="KW-1185">Reference proteome</keyword>
<reference evidence="11" key="1">
    <citation type="journal article" date="2017" name="Environ. Microbiol. Rep.">
        <title>Genetic Diversity of Marine Anaerobic Ammonium-Oxidizing Bacteria as Revealed by Genomic and Proteomic Analyses of 'Candidatus Scalindua japonica'.</title>
        <authorList>
            <person name="Oshiki M."/>
            <person name="Mizuto K."/>
            <person name="Kimura Z."/>
            <person name="Kindaichi T."/>
            <person name="Satoh H."/>
            <person name="Okabe S."/>
        </authorList>
    </citation>
    <scope>NUCLEOTIDE SEQUENCE [LARGE SCALE GENOMIC DNA]</scope>
    <source>
        <strain evidence="11">husup-a2</strain>
    </source>
</reference>
<dbReference type="InterPro" id="IPR018136">
    <property type="entry name" value="Aconitase_4Fe-4S_BS"/>
</dbReference>
<dbReference type="PRINTS" id="PR00415">
    <property type="entry name" value="ACONITASE"/>
</dbReference>
<comment type="similarity">
    <text evidence="8">Belongs to the aconitase/IPM isomerase family. LeuC type 2 subfamily.</text>
</comment>
<evidence type="ECO:0000259" key="9">
    <source>
        <dbReference type="Pfam" id="PF00330"/>
    </source>
</evidence>
<dbReference type="EC" id="4.2.1.33" evidence="8"/>
<evidence type="ECO:0000256" key="2">
    <source>
        <dbReference type="ARBA" id="ARBA00022485"/>
    </source>
</evidence>
<accession>A0A286TUL2</accession>
<dbReference type="PANTHER" id="PTHR43822">
    <property type="entry name" value="HOMOACONITASE, MITOCHONDRIAL-RELATED"/>
    <property type="match status" value="1"/>
</dbReference>
<dbReference type="GO" id="GO:0051539">
    <property type="term" value="F:4 iron, 4 sulfur cluster binding"/>
    <property type="evidence" value="ECO:0007669"/>
    <property type="project" value="UniProtKB-KW"/>
</dbReference>
<protein>
    <recommendedName>
        <fullName evidence="8">3-isopropylmalate dehydratase large subunit</fullName>
        <ecNumber evidence="8">4.2.1.33</ecNumber>
    </recommendedName>
    <alternativeName>
        <fullName evidence="8">Alpha-IPM isomerase</fullName>
        <shortName evidence="8">IPMI</shortName>
    </alternativeName>
    <alternativeName>
        <fullName evidence="8">Isopropylmalate isomerase</fullName>
    </alternativeName>
</protein>
<keyword evidence="1 8" id="KW-0432">Leucine biosynthesis</keyword>
<keyword evidence="6 8" id="KW-0456">Lyase</keyword>
<dbReference type="Proteomes" id="UP000218542">
    <property type="component" value="Unassembled WGS sequence"/>
</dbReference>
<feature type="domain" description="Aconitase/3-isopropylmalate dehydratase large subunit alpha/beta/alpha" evidence="9">
    <location>
        <begin position="29"/>
        <end position="308"/>
    </location>
</feature>
<dbReference type="InterPro" id="IPR001030">
    <property type="entry name" value="Acoase/IPM_deHydtase_lsu_aba"/>
</dbReference>
<feature type="binding site" evidence="8">
    <location>
        <position position="382"/>
    </location>
    <ligand>
        <name>[4Fe-4S] cluster</name>
        <dbReference type="ChEBI" id="CHEBI:49883"/>
    </ligand>
</feature>
<dbReference type="Pfam" id="PF00330">
    <property type="entry name" value="Aconitase"/>
    <property type="match status" value="1"/>
</dbReference>
<evidence type="ECO:0000256" key="7">
    <source>
        <dbReference type="ARBA" id="ARBA00023304"/>
    </source>
</evidence>
<proteinExistence type="inferred from homology"/>
<comment type="pathway">
    <text evidence="8">Amino-acid biosynthesis; L-leucine biosynthesis; L-leucine from 3-methyl-2-oxobutanoate: step 2/4.</text>
</comment>
<dbReference type="Gene3D" id="3.30.499.10">
    <property type="entry name" value="Aconitase, domain 3"/>
    <property type="match status" value="2"/>
</dbReference>
<name>A0A286TUL2_9BACT</name>
<comment type="subunit">
    <text evidence="8">Heterodimer of LeuC and LeuD.</text>
</comment>
<sequence>MTYVITDIIFIKIINKFVFKLIMGMTITEKIIAAHSGNQDVSAGQFVYADVDICLGNDITAPIAIEQFETLGVENVSNPDSIVLVPDHFTPNKDIKSAQNSKLLREFAHKHQIKNYFEVGRVGIEHALLPEQGIVVPGDLVIGADSHTCTYGAMGIFSTGVGSTDLAACYATGKVWLKVPETIKFVFNGNLNKWVSGKDLILHIIGNIGVDGARYKAMEFSGPVVTNLSMDDRLAMCNMAIEAGAKNGIIEPDDCTEDYVNGRAQREYKFYSGDTDCKYHEIYEYDVSTLSPQVALPNLPENVRPVEELSDIKIDQIVIGSCTNGRISDLRVAAEILKDKKIHPSIRLIVIPGTQDIYLEALKEGLIEIFIKAEGVVSTPTCGPCLGGHMGILAEGERALSTTNRNFAGRMGHIKSEIYLCNPAVAAASAITGIITHPENID</sequence>
<dbReference type="InterPro" id="IPR036008">
    <property type="entry name" value="Aconitase_4Fe-4S_dom"/>
</dbReference>
<gene>
    <name evidence="8" type="primary">leuC</name>
    <name evidence="10" type="ORF">SCALIN_C04_0023</name>
</gene>
<dbReference type="InterPro" id="IPR006251">
    <property type="entry name" value="Homoacnase/IPMdehydase_lsu"/>
</dbReference>
<feature type="binding site" evidence="8">
    <location>
        <position position="385"/>
    </location>
    <ligand>
        <name>[4Fe-4S] cluster</name>
        <dbReference type="ChEBI" id="CHEBI:49883"/>
    </ligand>
</feature>
<dbReference type="InterPro" id="IPR011823">
    <property type="entry name" value="IsopropMal_deHydtase_lsu_bac"/>
</dbReference>